<protein>
    <recommendedName>
        <fullName evidence="4">OmpA family protein</fullName>
    </recommendedName>
</protein>
<dbReference type="RefSeq" id="WP_092908389.1">
    <property type="nucleotide sequence ID" value="NZ_FOUZ01000008.1"/>
</dbReference>
<reference evidence="3" key="1">
    <citation type="submission" date="2016-10" db="EMBL/GenBank/DDBJ databases">
        <authorList>
            <person name="Varghese N."/>
            <person name="Submissions S."/>
        </authorList>
    </citation>
    <scope>NUCLEOTIDE SEQUENCE [LARGE SCALE GENOMIC DNA]</scope>
    <source>
        <strain evidence="3">XJ109</strain>
    </source>
</reference>
<name>A0A1I4X8N8_9FLAO</name>
<organism evidence="2 3">
    <name type="scientific">Algoriella xinjiangensis</name>
    <dbReference type="NCBI Taxonomy" id="684065"/>
    <lineage>
        <taxon>Bacteria</taxon>
        <taxon>Pseudomonadati</taxon>
        <taxon>Bacteroidota</taxon>
        <taxon>Flavobacteriia</taxon>
        <taxon>Flavobacteriales</taxon>
        <taxon>Weeksellaceae</taxon>
        <taxon>Algoriella</taxon>
    </lineage>
</organism>
<evidence type="ECO:0000313" key="3">
    <source>
        <dbReference type="Proteomes" id="UP000199149"/>
    </source>
</evidence>
<keyword evidence="1" id="KW-0812">Transmembrane</keyword>
<dbReference type="Proteomes" id="UP000199149">
    <property type="component" value="Unassembled WGS sequence"/>
</dbReference>
<evidence type="ECO:0008006" key="4">
    <source>
        <dbReference type="Google" id="ProtNLM"/>
    </source>
</evidence>
<dbReference type="AlphaFoldDB" id="A0A1I4X8N8"/>
<dbReference type="STRING" id="684065.SAMN05421738_108153"/>
<sequence length="240" mass="28362">MSKKKDTGIFWIGYSDLMTSLFFIVLVLFVITYISQQRQVENLQKKLAVYNMVEENIKPLKKNNDLFKYEKEYKRFVLSFDVKYGVSKVEIKEGDLLNYETTSEKILDAGLELKKIVDQLEKDKKNNKTLSNVSYIVIISGYASKFLKPNLKEDYQLSYLRAFNLWKFWIDKGINFEDKKYNGLIDLQISGNGWGGVGRHFYEIENRNNENQVNKFYKTEFKNQRFIIQIVPKISNTDEE</sequence>
<proteinExistence type="predicted"/>
<evidence type="ECO:0000313" key="2">
    <source>
        <dbReference type="EMBL" id="SFN22321.1"/>
    </source>
</evidence>
<dbReference type="EMBL" id="FOUZ01000008">
    <property type="protein sequence ID" value="SFN22321.1"/>
    <property type="molecule type" value="Genomic_DNA"/>
</dbReference>
<dbReference type="OrthoDB" id="1036975at2"/>
<keyword evidence="1" id="KW-1133">Transmembrane helix</keyword>
<keyword evidence="1" id="KW-0472">Membrane</keyword>
<evidence type="ECO:0000256" key="1">
    <source>
        <dbReference type="SAM" id="Phobius"/>
    </source>
</evidence>
<keyword evidence="3" id="KW-1185">Reference proteome</keyword>
<accession>A0A1I4X8N8</accession>
<gene>
    <name evidence="2" type="ORF">SAMN05421738_108153</name>
</gene>
<feature type="transmembrane region" description="Helical" evidence="1">
    <location>
        <begin position="12"/>
        <end position="34"/>
    </location>
</feature>